<comment type="similarity">
    <text evidence="8">Belongs to the splicing factor SR family.</text>
</comment>
<proteinExistence type="inferred from homology"/>
<evidence type="ECO:0000259" key="10">
    <source>
        <dbReference type="PROSITE" id="PS50102"/>
    </source>
</evidence>
<feature type="compositionally biased region" description="Basic and acidic residues" evidence="9">
    <location>
        <begin position="85"/>
        <end position="150"/>
    </location>
</feature>
<dbReference type="CDD" id="cd12231">
    <property type="entry name" value="RRM2_U2AF65"/>
    <property type="match status" value="1"/>
</dbReference>
<keyword evidence="6 8" id="KW-0539">Nucleus</keyword>
<dbReference type="SUPFAM" id="SSF54928">
    <property type="entry name" value="RNA-binding domain, RBD"/>
    <property type="match status" value="2"/>
</dbReference>
<dbReference type="InterPro" id="IPR012677">
    <property type="entry name" value="Nucleotide-bd_a/b_plait_sf"/>
</dbReference>
<feature type="region of interest" description="Disordered" evidence="9">
    <location>
        <begin position="37"/>
        <end position="177"/>
    </location>
</feature>
<dbReference type="GeneID" id="19238938"/>
<sequence>MNGDTYSSRDSGRSRDFYVRKFIHKVAAILNFAVQGSRGERDDRRHDRDRGAGRDRDRVDRRRSRSPHHRSSRRDYEVDTYSSSRDYRAREREDRYSGHQRDERGWDRDRGDRGPKRDSRREEDDRPPRRERDLFDDRRHGGRGGRDRDAIQGGGRERKKSATPPPPKKKEPTPDLTDVVSVLDRQRRLTQWDLKPPGYENVTAEQAKLSGMFPLPGAPRQQPMDPSRLKAFMDQPAGTASNAALKPSNARQSKRLFVYNLPPSVTEETIIEFFNLQLNGLNVTQGVDPCISAQIAKNREFALLEFKSPTDATVVLALDGIHMEAPDTMQNGSSNGTSNGLVIRRPKDYIVPSPEETEIQEGIISTEVPDTANKVCISSIPLYLSEEQVTELLTSFGPLKAFVLVKDRGTEESRGFAFCEYVDPANTAIAVEGLNGMELGDKILKVSLASIGYTQASGLEMGVNAMSMFAGTTSTDLEEGRVLQLLNMVTAEELIDNDDYEEICEDVKEECQKYGEVLEIKIPRPSGGSRQSAGVGKIYVKFDTPESAGKALRSLAGRKFADRTVVTTYFSEESFEVNAW</sequence>
<comment type="function">
    <text evidence="8">Necessary for the splicing of pre-mRNA.</text>
</comment>
<feature type="compositionally biased region" description="Basic and acidic residues" evidence="9">
    <location>
        <begin position="38"/>
        <end position="60"/>
    </location>
</feature>
<evidence type="ECO:0000313" key="11">
    <source>
        <dbReference type="EMBL" id="ERF74465.1"/>
    </source>
</evidence>
<dbReference type="InterPro" id="IPR035979">
    <property type="entry name" value="RBD_domain_sf"/>
</dbReference>
<dbReference type="GO" id="GO:0003723">
    <property type="term" value="F:RNA binding"/>
    <property type="evidence" value="ECO:0007669"/>
    <property type="project" value="UniProtKB-UniRule"/>
</dbReference>
<keyword evidence="12" id="KW-1185">Reference proteome</keyword>
<dbReference type="OMA" id="MTQWDIK"/>
<dbReference type="FunFam" id="3.30.70.330:FF:000517">
    <property type="entry name" value="U2 snRNP auxiliary factor large subunit"/>
    <property type="match status" value="1"/>
</dbReference>
<evidence type="ECO:0000313" key="12">
    <source>
        <dbReference type="Proteomes" id="UP000019373"/>
    </source>
</evidence>
<evidence type="ECO:0000256" key="5">
    <source>
        <dbReference type="ARBA" id="ARBA00023187"/>
    </source>
</evidence>
<dbReference type="InterPro" id="IPR006529">
    <property type="entry name" value="U2AF_lg"/>
</dbReference>
<dbReference type="Pfam" id="PF00076">
    <property type="entry name" value="RRM_1"/>
    <property type="match status" value="3"/>
</dbReference>
<keyword evidence="5 8" id="KW-0508">mRNA splicing</keyword>
<feature type="domain" description="RRM" evidence="10">
    <location>
        <begin position="254"/>
        <end position="348"/>
    </location>
</feature>
<accession>U1HUX1</accession>
<dbReference type="PANTHER" id="PTHR23139">
    <property type="entry name" value="RNA-BINDING PROTEIN"/>
    <property type="match status" value="1"/>
</dbReference>
<dbReference type="GO" id="GO:0005634">
    <property type="term" value="C:nucleus"/>
    <property type="evidence" value="ECO:0007669"/>
    <property type="project" value="UniProtKB-SubCell"/>
</dbReference>
<dbReference type="EMBL" id="KE720876">
    <property type="protein sequence ID" value="ERF74465.1"/>
    <property type="molecule type" value="Genomic_DNA"/>
</dbReference>
<dbReference type="RefSeq" id="XP_007799849.1">
    <property type="nucleotide sequence ID" value="XM_007801658.1"/>
</dbReference>
<dbReference type="InterPro" id="IPR000504">
    <property type="entry name" value="RRM_dom"/>
</dbReference>
<dbReference type="SMART" id="SM00361">
    <property type="entry name" value="RRM_1"/>
    <property type="match status" value="1"/>
</dbReference>
<dbReference type="NCBIfam" id="TIGR01642">
    <property type="entry name" value="U2AF_lg"/>
    <property type="match status" value="1"/>
</dbReference>
<keyword evidence="2 8" id="KW-0507">mRNA processing</keyword>
<dbReference type="SMART" id="SM00360">
    <property type="entry name" value="RRM"/>
    <property type="match status" value="3"/>
</dbReference>
<dbReference type="eggNOG" id="KOG0120">
    <property type="taxonomic scope" value="Eukaryota"/>
</dbReference>
<protein>
    <recommendedName>
        <fullName evidence="8">Splicing factor U2AF subunit</fullName>
    </recommendedName>
    <alternativeName>
        <fullName evidence="8">U2 snRNP auxiliary factor large subunit</fullName>
    </alternativeName>
</protein>
<dbReference type="InterPro" id="IPR003954">
    <property type="entry name" value="RRM_euk-type"/>
</dbReference>
<evidence type="ECO:0000256" key="8">
    <source>
        <dbReference type="RuleBase" id="RU364135"/>
    </source>
</evidence>
<keyword evidence="3" id="KW-0677">Repeat</keyword>
<dbReference type="Proteomes" id="UP000019373">
    <property type="component" value="Unassembled WGS sequence"/>
</dbReference>
<evidence type="ECO:0000256" key="2">
    <source>
        <dbReference type="ARBA" id="ARBA00022664"/>
    </source>
</evidence>
<dbReference type="OrthoDB" id="10266058at2759"/>
<feature type="domain" description="RRM" evidence="10">
    <location>
        <begin position="373"/>
        <end position="451"/>
    </location>
</feature>
<dbReference type="PROSITE" id="PS50102">
    <property type="entry name" value="RRM"/>
    <property type="match status" value="3"/>
</dbReference>
<feature type="domain" description="RRM" evidence="10">
    <location>
        <begin position="481"/>
        <end position="572"/>
    </location>
</feature>
<comment type="subcellular location">
    <subcellularLocation>
        <location evidence="1 8">Nucleus</location>
    </subcellularLocation>
</comment>
<dbReference type="GO" id="GO:0008380">
    <property type="term" value="P:RNA splicing"/>
    <property type="evidence" value="ECO:0007669"/>
    <property type="project" value="UniProtKB-KW"/>
</dbReference>
<gene>
    <name evidence="11" type="ORF">EPUS_03903</name>
</gene>
<evidence type="ECO:0000256" key="7">
    <source>
        <dbReference type="PROSITE-ProRule" id="PRU00176"/>
    </source>
</evidence>
<keyword evidence="4 7" id="KW-0694">RNA-binding</keyword>
<dbReference type="Gene3D" id="3.30.70.330">
    <property type="match status" value="3"/>
</dbReference>
<evidence type="ECO:0000256" key="4">
    <source>
        <dbReference type="ARBA" id="ARBA00022884"/>
    </source>
</evidence>
<evidence type="ECO:0000256" key="9">
    <source>
        <dbReference type="SAM" id="MobiDB-lite"/>
    </source>
</evidence>
<organism evidence="11 12">
    <name type="scientific">Endocarpon pusillum (strain Z07020 / HMAS-L-300199)</name>
    <name type="common">Lichen-forming fungus</name>
    <dbReference type="NCBI Taxonomy" id="1263415"/>
    <lineage>
        <taxon>Eukaryota</taxon>
        <taxon>Fungi</taxon>
        <taxon>Dikarya</taxon>
        <taxon>Ascomycota</taxon>
        <taxon>Pezizomycotina</taxon>
        <taxon>Eurotiomycetes</taxon>
        <taxon>Chaetothyriomycetidae</taxon>
        <taxon>Verrucariales</taxon>
        <taxon>Verrucariaceae</taxon>
        <taxon>Endocarpon</taxon>
    </lineage>
</organism>
<evidence type="ECO:0000256" key="6">
    <source>
        <dbReference type="ARBA" id="ARBA00023242"/>
    </source>
</evidence>
<feature type="compositionally biased region" description="Basic residues" evidence="9">
    <location>
        <begin position="61"/>
        <end position="72"/>
    </location>
</feature>
<reference evidence="12" key="1">
    <citation type="journal article" date="2014" name="BMC Genomics">
        <title>Genome characteristics reveal the impact of lichenization on lichen-forming fungus Endocarpon pusillum Hedwig (Verrucariales, Ascomycota).</title>
        <authorList>
            <person name="Wang Y.-Y."/>
            <person name="Liu B."/>
            <person name="Zhang X.-Y."/>
            <person name="Zhou Q.-M."/>
            <person name="Zhang T."/>
            <person name="Li H."/>
            <person name="Yu Y.-F."/>
            <person name="Zhang X.-L."/>
            <person name="Hao X.-Y."/>
            <person name="Wang M."/>
            <person name="Wang L."/>
            <person name="Wei J.-C."/>
        </authorList>
    </citation>
    <scope>NUCLEOTIDE SEQUENCE [LARGE SCALE GENOMIC DNA]</scope>
    <source>
        <strain evidence="12">Z07020 / HMAS-L-300199</strain>
    </source>
</reference>
<dbReference type="CDD" id="cd12232">
    <property type="entry name" value="RRM3_U2AF65"/>
    <property type="match status" value="1"/>
</dbReference>
<dbReference type="HOGENOM" id="CLU_021795_2_0_1"/>
<evidence type="ECO:0000256" key="1">
    <source>
        <dbReference type="ARBA" id="ARBA00004123"/>
    </source>
</evidence>
<name>U1HUX1_ENDPU</name>
<dbReference type="AlphaFoldDB" id="U1HUX1"/>
<dbReference type="GO" id="GO:0006397">
    <property type="term" value="P:mRNA processing"/>
    <property type="evidence" value="ECO:0007669"/>
    <property type="project" value="UniProtKB-KW"/>
</dbReference>
<evidence type="ECO:0000256" key="3">
    <source>
        <dbReference type="ARBA" id="ARBA00022737"/>
    </source>
</evidence>